<evidence type="ECO:0008006" key="6">
    <source>
        <dbReference type="Google" id="ProtNLM"/>
    </source>
</evidence>
<dbReference type="InterPro" id="IPR002347">
    <property type="entry name" value="SDR_fam"/>
</dbReference>
<evidence type="ECO:0000256" key="2">
    <source>
        <dbReference type="ARBA" id="ARBA00022857"/>
    </source>
</evidence>
<dbReference type="FunCoup" id="A0A067MM08">
    <property type="interactions" value="112"/>
</dbReference>
<keyword evidence="5" id="KW-1185">Reference proteome</keyword>
<dbReference type="Gene3D" id="3.40.50.720">
    <property type="entry name" value="NAD(P)-binding Rossmann-like Domain"/>
    <property type="match status" value="1"/>
</dbReference>
<protein>
    <recommendedName>
        <fullName evidence="6">NAD(P)-binding protein</fullName>
    </recommendedName>
</protein>
<dbReference type="PANTHER" id="PTHR43544:SF7">
    <property type="entry name" value="NADB-LER2"/>
    <property type="match status" value="1"/>
</dbReference>
<proteinExistence type="inferred from homology"/>
<organism evidence="4 5">
    <name type="scientific">Botryobasidium botryosum (strain FD-172 SS1)</name>
    <dbReference type="NCBI Taxonomy" id="930990"/>
    <lineage>
        <taxon>Eukaryota</taxon>
        <taxon>Fungi</taxon>
        <taxon>Dikarya</taxon>
        <taxon>Basidiomycota</taxon>
        <taxon>Agaricomycotina</taxon>
        <taxon>Agaricomycetes</taxon>
        <taxon>Cantharellales</taxon>
        <taxon>Botryobasidiaceae</taxon>
        <taxon>Botryobasidium</taxon>
    </lineage>
</organism>
<keyword evidence="2" id="KW-0521">NADP</keyword>
<sequence>MTATVYLITGANRGIGYSLVHRLSTRSNTTIYAGARNPAQATALHELSAKSAAKIVVVKLDSLNTQDPKDVAKQIEKEEGKVDVVIANAGIAKYFGPLTETPLSEFQDHFDVNTKGPIVLFQATHALLEKSNKPTFVLLSTTGASIDTAVPFPVSAYGTSKIAANFVVARIHAEHPKFIAFAVHPGFTNSDMGNEAAEAFGMEKAPNTLEETSTGIVKLIDEGKREEKVKFWDFEGNTLGW</sequence>
<dbReference type="CDD" id="cd05325">
    <property type="entry name" value="carb_red_sniffer_like_SDR_c"/>
    <property type="match status" value="1"/>
</dbReference>
<evidence type="ECO:0000313" key="4">
    <source>
        <dbReference type="EMBL" id="KDQ12892.1"/>
    </source>
</evidence>
<dbReference type="PRINTS" id="PR00081">
    <property type="entry name" value="GDHRDH"/>
</dbReference>
<dbReference type="EMBL" id="KL198047">
    <property type="protein sequence ID" value="KDQ12892.1"/>
    <property type="molecule type" value="Genomic_DNA"/>
</dbReference>
<dbReference type="InParanoid" id="A0A067MM08"/>
<dbReference type="AlphaFoldDB" id="A0A067MM08"/>
<gene>
    <name evidence="4" type="ORF">BOTBODRAFT_34036</name>
</gene>
<name>A0A067MM08_BOTB1</name>
<dbReference type="Pfam" id="PF00106">
    <property type="entry name" value="adh_short"/>
    <property type="match status" value="1"/>
</dbReference>
<dbReference type="InterPro" id="IPR036291">
    <property type="entry name" value="NAD(P)-bd_dom_sf"/>
</dbReference>
<dbReference type="SUPFAM" id="SSF51735">
    <property type="entry name" value="NAD(P)-binding Rossmann-fold domains"/>
    <property type="match status" value="1"/>
</dbReference>
<dbReference type="HOGENOM" id="CLU_010194_9_1_1"/>
<accession>A0A067MM08</accession>
<evidence type="ECO:0000313" key="5">
    <source>
        <dbReference type="Proteomes" id="UP000027195"/>
    </source>
</evidence>
<dbReference type="InterPro" id="IPR051468">
    <property type="entry name" value="Fungal_SecMetab_SDRs"/>
</dbReference>
<dbReference type="PANTHER" id="PTHR43544">
    <property type="entry name" value="SHORT-CHAIN DEHYDROGENASE/REDUCTASE"/>
    <property type="match status" value="1"/>
</dbReference>
<dbReference type="OrthoDB" id="9876299at2759"/>
<dbReference type="Proteomes" id="UP000027195">
    <property type="component" value="Unassembled WGS sequence"/>
</dbReference>
<reference evidence="5" key="1">
    <citation type="journal article" date="2014" name="Proc. Natl. Acad. Sci. U.S.A.">
        <title>Extensive sampling of basidiomycete genomes demonstrates inadequacy of the white-rot/brown-rot paradigm for wood decay fungi.</title>
        <authorList>
            <person name="Riley R."/>
            <person name="Salamov A.A."/>
            <person name="Brown D.W."/>
            <person name="Nagy L.G."/>
            <person name="Floudas D."/>
            <person name="Held B.W."/>
            <person name="Levasseur A."/>
            <person name="Lombard V."/>
            <person name="Morin E."/>
            <person name="Otillar R."/>
            <person name="Lindquist E.A."/>
            <person name="Sun H."/>
            <person name="LaButti K.M."/>
            <person name="Schmutz J."/>
            <person name="Jabbour D."/>
            <person name="Luo H."/>
            <person name="Baker S.E."/>
            <person name="Pisabarro A.G."/>
            <person name="Walton J.D."/>
            <person name="Blanchette R.A."/>
            <person name="Henrissat B."/>
            <person name="Martin F."/>
            <person name="Cullen D."/>
            <person name="Hibbett D.S."/>
            <person name="Grigoriev I.V."/>
        </authorList>
    </citation>
    <scope>NUCLEOTIDE SEQUENCE [LARGE SCALE GENOMIC DNA]</scope>
    <source>
        <strain evidence="5">FD-172 SS1</strain>
    </source>
</reference>
<evidence type="ECO:0000256" key="3">
    <source>
        <dbReference type="ARBA" id="ARBA00023002"/>
    </source>
</evidence>
<keyword evidence="3" id="KW-0560">Oxidoreductase</keyword>
<dbReference type="GO" id="GO:0005737">
    <property type="term" value="C:cytoplasm"/>
    <property type="evidence" value="ECO:0007669"/>
    <property type="project" value="TreeGrafter"/>
</dbReference>
<evidence type="ECO:0000256" key="1">
    <source>
        <dbReference type="ARBA" id="ARBA00006484"/>
    </source>
</evidence>
<dbReference type="GO" id="GO:0016491">
    <property type="term" value="F:oxidoreductase activity"/>
    <property type="evidence" value="ECO:0007669"/>
    <property type="project" value="UniProtKB-KW"/>
</dbReference>
<comment type="similarity">
    <text evidence="1">Belongs to the short-chain dehydrogenases/reductases (SDR) family.</text>
</comment>